<keyword evidence="5" id="KW-0862">Zinc</keyword>
<dbReference type="GO" id="GO:0000978">
    <property type="term" value="F:RNA polymerase II cis-regulatory region sequence-specific DNA binding"/>
    <property type="evidence" value="ECO:0007669"/>
    <property type="project" value="TreeGrafter"/>
</dbReference>
<evidence type="ECO:0000259" key="9">
    <source>
        <dbReference type="PROSITE" id="PS50157"/>
    </source>
</evidence>
<dbReference type="GO" id="GO:0000785">
    <property type="term" value="C:chromatin"/>
    <property type="evidence" value="ECO:0007669"/>
    <property type="project" value="TreeGrafter"/>
</dbReference>
<evidence type="ECO:0000256" key="6">
    <source>
        <dbReference type="ARBA" id="ARBA00023242"/>
    </source>
</evidence>
<evidence type="ECO:0000256" key="1">
    <source>
        <dbReference type="ARBA" id="ARBA00004123"/>
    </source>
</evidence>
<sequence length="392" mass="43094">MPKDTTKSVCEKSFERSGDLGRHIRTHTGDKPHTCTWPGCEKAFSQSSGLKTHMNTHLTPAAKRVATRGSVIPLLARGITGRFIRIKEHTSAPSKDVIRCKIKRRSAFTHHLQEKHQSVGLEVAQIDACNPKLRDGSGYRVRRNPANAGRTGRRSSRTKAPSPSPVFFRQTIDPTNVDLPSTLAIPAIPDSIYSIPSTSSTPTPYGYDMSSPYTGSADSSSQTYAKHDYHQGQYVYPVPRAPTPSTQFVYHYHQRLESNDYLTVPHIYPGSNHSSRTHSAMGSPALTYADTSVASSPSASPSPAPETMRLYSTVQHATPEPEFHLEALFGMEHVNHDGDNSQLEDIKHDAQMEMFLSSLNEGTDSFVGMGQDSYQWGIETGFEVNHGVAVVG</sequence>
<dbReference type="InterPro" id="IPR036236">
    <property type="entry name" value="Znf_C2H2_sf"/>
</dbReference>
<dbReference type="PROSITE" id="PS00028">
    <property type="entry name" value="ZINC_FINGER_C2H2_1"/>
    <property type="match status" value="1"/>
</dbReference>
<dbReference type="GO" id="GO:0000981">
    <property type="term" value="F:DNA-binding transcription factor activity, RNA polymerase II-specific"/>
    <property type="evidence" value="ECO:0007669"/>
    <property type="project" value="UniProtKB-ARBA"/>
</dbReference>
<evidence type="ECO:0000256" key="5">
    <source>
        <dbReference type="ARBA" id="ARBA00022833"/>
    </source>
</evidence>
<dbReference type="AlphaFoldDB" id="A0A6A4ICS5"/>
<reference evidence="10" key="1">
    <citation type="journal article" date="2019" name="Environ. Microbiol.">
        <title>Fungal ecological strategies reflected in gene transcription - a case study of two litter decomposers.</title>
        <authorList>
            <person name="Barbi F."/>
            <person name="Kohler A."/>
            <person name="Barry K."/>
            <person name="Baskaran P."/>
            <person name="Daum C."/>
            <person name="Fauchery L."/>
            <person name="Ihrmark K."/>
            <person name="Kuo A."/>
            <person name="LaButti K."/>
            <person name="Lipzen A."/>
            <person name="Morin E."/>
            <person name="Grigoriev I.V."/>
            <person name="Henrissat B."/>
            <person name="Lindahl B."/>
            <person name="Martin F."/>
        </authorList>
    </citation>
    <scope>NUCLEOTIDE SEQUENCE</scope>
    <source>
        <strain evidence="10">JB14</strain>
    </source>
</reference>
<dbReference type="SUPFAM" id="SSF57667">
    <property type="entry name" value="beta-beta-alpha zinc fingers"/>
    <property type="match status" value="1"/>
</dbReference>
<evidence type="ECO:0000256" key="2">
    <source>
        <dbReference type="ARBA" id="ARBA00022723"/>
    </source>
</evidence>
<dbReference type="SMART" id="SM00355">
    <property type="entry name" value="ZnF_C2H2"/>
    <property type="match status" value="3"/>
</dbReference>
<keyword evidence="3" id="KW-0677">Repeat</keyword>
<evidence type="ECO:0000256" key="7">
    <source>
        <dbReference type="PROSITE-ProRule" id="PRU00042"/>
    </source>
</evidence>
<dbReference type="Proteomes" id="UP000799118">
    <property type="component" value="Unassembled WGS sequence"/>
</dbReference>
<evidence type="ECO:0000313" key="10">
    <source>
        <dbReference type="EMBL" id="KAE9409972.1"/>
    </source>
</evidence>
<evidence type="ECO:0000313" key="11">
    <source>
        <dbReference type="Proteomes" id="UP000799118"/>
    </source>
</evidence>
<dbReference type="PROSITE" id="PS50157">
    <property type="entry name" value="ZINC_FINGER_C2H2_2"/>
    <property type="match status" value="2"/>
</dbReference>
<evidence type="ECO:0000256" key="8">
    <source>
        <dbReference type="SAM" id="MobiDB-lite"/>
    </source>
</evidence>
<feature type="region of interest" description="Disordered" evidence="8">
    <location>
        <begin position="135"/>
        <end position="169"/>
    </location>
</feature>
<dbReference type="GO" id="GO:0005667">
    <property type="term" value="C:transcription regulator complex"/>
    <property type="evidence" value="ECO:0007669"/>
    <property type="project" value="TreeGrafter"/>
</dbReference>
<name>A0A6A4ICS5_9AGAR</name>
<keyword evidence="2" id="KW-0479">Metal-binding</keyword>
<dbReference type="FunFam" id="3.30.160.60:FF:000125">
    <property type="entry name" value="Putative zinc finger protein 143"/>
    <property type="match status" value="1"/>
</dbReference>
<evidence type="ECO:0000256" key="3">
    <source>
        <dbReference type="ARBA" id="ARBA00022737"/>
    </source>
</evidence>
<accession>A0A6A4ICS5</accession>
<evidence type="ECO:0000256" key="4">
    <source>
        <dbReference type="ARBA" id="ARBA00022771"/>
    </source>
</evidence>
<organism evidence="10 11">
    <name type="scientific">Gymnopus androsaceus JB14</name>
    <dbReference type="NCBI Taxonomy" id="1447944"/>
    <lineage>
        <taxon>Eukaryota</taxon>
        <taxon>Fungi</taxon>
        <taxon>Dikarya</taxon>
        <taxon>Basidiomycota</taxon>
        <taxon>Agaricomycotina</taxon>
        <taxon>Agaricomycetes</taxon>
        <taxon>Agaricomycetidae</taxon>
        <taxon>Agaricales</taxon>
        <taxon>Marasmiineae</taxon>
        <taxon>Omphalotaceae</taxon>
        <taxon>Gymnopus</taxon>
    </lineage>
</organism>
<keyword evidence="6" id="KW-0539">Nucleus</keyword>
<dbReference type="Gene3D" id="3.30.160.60">
    <property type="entry name" value="Classic Zinc Finger"/>
    <property type="match status" value="2"/>
</dbReference>
<dbReference type="Pfam" id="PF00096">
    <property type="entry name" value="zf-C2H2"/>
    <property type="match status" value="2"/>
</dbReference>
<dbReference type="FunFam" id="3.30.160.60:FF:000145">
    <property type="entry name" value="Zinc finger protein 574"/>
    <property type="match status" value="1"/>
</dbReference>
<dbReference type="OrthoDB" id="654211at2759"/>
<feature type="domain" description="C2H2-type" evidence="9">
    <location>
        <begin position="5"/>
        <end position="32"/>
    </location>
</feature>
<gene>
    <name evidence="10" type="ORF">BT96DRAFT_931468</name>
</gene>
<dbReference type="InterPro" id="IPR013087">
    <property type="entry name" value="Znf_C2H2_type"/>
</dbReference>
<dbReference type="PANTHER" id="PTHR14003:SF19">
    <property type="entry name" value="YY2 TRANSCRIPTION FACTOR"/>
    <property type="match status" value="1"/>
</dbReference>
<dbReference type="GO" id="GO:0031519">
    <property type="term" value="C:PcG protein complex"/>
    <property type="evidence" value="ECO:0007669"/>
    <property type="project" value="TreeGrafter"/>
</dbReference>
<keyword evidence="4 7" id="KW-0863">Zinc-finger</keyword>
<dbReference type="GO" id="GO:0008270">
    <property type="term" value="F:zinc ion binding"/>
    <property type="evidence" value="ECO:0007669"/>
    <property type="project" value="UniProtKB-KW"/>
</dbReference>
<dbReference type="PANTHER" id="PTHR14003">
    <property type="entry name" value="TRANSCRIPTIONAL REPRESSOR PROTEIN YY"/>
    <property type="match status" value="1"/>
</dbReference>
<dbReference type="EMBL" id="ML769386">
    <property type="protein sequence ID" value="KAE9409972.1"/>
    <property type="molecule type" value="Genomic_DNA"/>
</dbReference>
<protein>
    <recommendedName>
        <fullName evidence="9">C2H2-type domain-containing protein</fullName>
    </recommendedName>
</protein>
<keyword evidence="11" id="KW-1185">Reference proteome</keyword>
<feature type="domain" description="C2H2-type" evidence="9">
    <location>
        <begin position="33"/>
        <end position="57"/>
    </location>
</feature>
<comment type="subcellular location">
    <subcellularLocation>
        <location evidence="1">Nucleus</location>
    </subcellularLocation>
</comment>
<proteinExistence type="predicted"/>